<evidence type="ECO:0000313" key="7">
    <source>
        <dbReference type="Proteomes" id="UP000249363"/>
    </source>
</evidence>
<dbReference type="InterPro" id="IPR001128">
    <property type="entry name" value="Cyt_P450"/>
</dbReference>
<reference evidence="6 7" key="1">
    <citation type="journal article" date="2017" name="Biotechnol. Biofuels">
        <title>Differential beta-glucosidase expression as a function of carbon source availability in Talaromyces amestolkiae: a genomic and proteomic approach.</title>
        <authorList>
            <person name="de Eugenio L.I."/>
            <person name="Mendez-Liter J.A."/>
            <person name="Nieto-Dominguez M."/>
            <person name="Alonso L."/>
            <person name="Gil-Munoz J."/>
            <person name="Barriuso J."/>
            <person name="Prieto A."/>
            <person name="Martinez M.J."/>
        </authorList>
    </citation>
    <scope>NUCLEOTIDE SEQUENCE [LARGE SCALE GENOMIC DNA]</scope>
    <source>
        <strain evidence="6 7">CIB</strain>
    </source>
</reference>
<dbReference type="Gene3D" id="3.40.50.1820">
    <property type="entry name" value="alpha/beta hydrolase"/>
    <property type="match status" value="2"/>
</dbReference>
<dbReference type="Pfam" id="PF00067">
    <property type="entry name" value="p450"/>
    <property type="match status" value="1"/>
</dbReference>
<dbReference type="InterPro" id="IPR050121">
    <property type="entry name" value="Cytochrome_P450_monoxygenase"/>
</dbReference>
<keyword evidence="7" id="KW-1185">Reference proteome</keyword>
<dbReference type="Gene3D" id="1.10.630.10">
    <property type="entry name" value="Cytochrome P450"/>
    <property type="match status" value="1"/>
</dbReference>
<dbReference type="GeneID" id="63791252"/>
<dbReference type="SUPFAM" id="SSF48264">
    <property type="entry name" value="Cytochrome P450"/>
    <property type="match status" value="1"/>
</dbReference>
<dbReference type="CDD" id="cd11060">
    <property type="entry name" value="CYP57A1-like"/>
    <property type="match status" value="1"/>
</dbReference>
<proteinExistence type="predicted"/>
<dbReference type="Pfam" id="PF00561">
    <property type="entry name" value="Abhydrolase_1"/>
    <property type="match status" value="1"/>
</dbReference>
<comment type="cofactor">
    <cofactor evidence="1">
        <name>heme</name>
        <dbReference type="ChEBI" id="CHEBI:30413"/>
    </cofactor>
</comment>
<accession>A0A364KR54</accession>
<dbReference type="InterPro" id="IPR029058">
    <property type="entry name" value="AB_hydrolase_fold"/>
</dbReference>
<dbReference type="PANTHER" id="PTHR24305:SF235">
    <property type="entry name" value="CYTOCHROME P450 MONOOXYGENASE APDB-RELATED"/>
    <property type="match status" value="1"/>
</dbReference>
<protein>
    <recommendedName>
        <fullName evidence="5">AB hydrolase-1 domain-containing protein</fullName>
    </recommendedName>
</protein>
<dbReference type="RefSeq" id="XP_040730540.1">
    <property type="nucleotide sequence ID" value="XM_040874137.1"/>
</dbReference>
<evidence type="ECO:0000256" key="3">
    <source>
        <dbReference type="ARBA" id="ARBA00023002"/>
    </source>
</evidence>
<dbReference type="STRING" id="1196081.A0A364KR54"/>
<dbReference type="SUPFAM" id="SSF53474">
    <property type="entry name" value="alpha/beta-Hydrolases"/>
    <property type="match status" value="1"/>
</dbReference>
<dbReference type="GO" id="GO:0004497">
    <property type="term" value="F:monooxygenase activity"/>
    <property type="evidence" value="ECO:0007669"/>
    <property type="project" value="InterPro"/>
</dbReference>
<feature type="domain" description="AB hydrolase-1" evidence="5">
    <location>
        <begin position="391"/>
        <end position="506"/>
    </location>
</feature>
<dbReference type="OrthoDB" id="3934656at2759"/>
<sequence>MGHAHSHDIKLHRKYGDTVRIGPNAVSIGSATATKAVYGIGAGLRKSDLYPVQYSYSNGKLIPGIFTTTDERLNKDMKRPVSNLYSLSNVLHHEGLVDHTIELFISELKRKFADTDSACNIDDWLHFFAFDVMSEVTFARRIGFIERGTDVDGTIAGIWKRFRYFGIVGQMPWLDKLWDKSPLINALLPAKSSAIVTFTFMQIKKRIEDFKNTTEGPIEKNSGQPIDFFSQFLKAKFNHPEIPDWYLTSWTTSNMLAGSDSTAVYLRSIIYYLLKNPKSYRKVLEELSDHENTGKISKVITWAEAKSLNYLDACIKEAGRLHPVVGQQFERVAPIGGITVNGHFIPEGTVVGINPWVSHRDKTVFGDDAEAWNPDRWLVEKSEQHRMESSMLVYFSSKGFGILAVDLLGYGDTDKPLSASEYKTKKIATEIIEILNLENIRKVHGVAHDFGSLLLSRIANYYPDRLYTTTFLAVPYSLPGQKFDLAKVNALTKQVAGFERNRIKNYDYDDEITAELDPTLSLPTLVIQGSEDKIAVSQLLDFVRSYIPHLRSRPVPTGHWVHLEAKDTVNQYLEEFFSECQASI</sequence>
<dbReference type="Proteomes" id="UP000249363">
    <property type="component" value="Unassembled WGS sequence"/>
</dbReference>
<dbReference type="GO" id="GO:0005506">
    <property type="term" value="F:iron ion binding"/>
    <property type="evidence" value="ECO:0007669"/>
    <property type="project" value="InterPro"/>
</dbReference>
<dbReference type="InterPro" id="IPR000073">
    <property type="entry name" value="AB_hydrolase_1"/>
</dbReference>
<keyword evidence="4" id="KW-0408">Iron</keyword>
<evidence type="ECO:0000259" key="5">
    <source>
        <dbReference type="Pfam" id="PF00561"/>
    </source>
</evidence>
<evidence type="ECO:0000256" key="2">
    <source>
        <dbReference type="ARBA" id="ARBA00022723"/>
    </source>
</evidence>
<dbReference type="InterPro" id="IPR036396">
    <property type="entry name" value="Cyt_P450_sf"/>
</dbReference>
<evidence type="ECO:0000313" key="6">
    <source>
        <dbReference type="EMBL" id="RAO66023.1"/>
    </source>
</evidence>
<dbReference type="GO" id="GO:0016705">
    <property type="term" value="F:oxidoreductase activity, acting on paired donors, with incorporation or reduction of molecular oxygen"/>
    <property type="evidence" value="ECO:0007669"/>
    <property type="project" value="InterPro"/>
</dbReference>
<comment type="caution">
    <text evidence="6">The sequence shown here is derived from an EMBL/GenBank/DDBJ whole genome shotgun (WGS) entry which is preliminary data.</text>
</comment>
<keyword evidence="3" id="KW-0560">Oxidoreductase</keyword>
<dbReference type="EMBL" id="MIKG01000002">
    <property type="protein sequence ID" value="RAO66023.1"/>
    <property type="molecule type" value="Genomic_DNA"/>
</dbReference>
<keyword evidence="2" id="KW-0479">Metal-binding</keyword>
<dbReference type="GO" id="GO:0020037">
    <property type="term" value="F:heme binding"/>
    <property type="evidence" value="ECO:0007669"/>
    <property type="project" value="InterPro"/>
</dbReference>
<dbReference type="AlphaFoldDB" id="A0A364KR54"/>
<gene>
    <name evidence="6" type="ORF">BHQ10_002035</name>
</gene>
<dbReference type="PANTHER" id="PTHR24305">
    <property type="entry name" value="CYTOCHROME P450"/>
    <property type="match status" value="1"/>
</dbReference>
<evidence type="ECO:0000256" key="4">
    <source>
        <dbReference type="ARBA" id="ARBA00023004"/>
    </source>
</evidence>
<evidence type="ECO:0000256" key="1">
    <source>
        <dbReference type="ARBA" id="ARBA00001971"/>
    </source>
</evidence>
<name>A0A364KR54_TALAM</name>
<dbReference type="GO" id="GO:0044550">
    <property type="term" value="P:secondary metabolite biosynthetic process"/>
    <property type="evidence" value="ECO:0007669"/>
    <property type="project" value="UniProtKB-ARBA"/>
</dbReference>
<organism evidence="6 7">
    <name type="scientific">Talaromyces amestolkiae</name>
    <dbReference type="NCBI Taxonomy" id="1196081"/>
    <lineage>
        <taxon>Eukaryota</taxon>
        <taxon>Fungi</taxon>
        <taxon>Dikarya</taxon>
        <taxon>Ascomycota</taxon>
        <taxon>Pezizomycotina</taxon>
        <taxon>Eurotiomycetes</taxon>
        <taxon>Eurotiomycetidae</taxon>
        <taxon>Eurotiales</taxon>
        <taxon>Trichocomaceae</taxon>
        <taxon>Talaromyces</taxon>
        <taxon>Talaromyces sect. Talaromyces</taxon>
    </lineage>
</organism>